<keyword evidence="4 8" id="KW-0472">Membrane</keyword>
<keyword evidence="11" id="KW-1185">Reference proteome</keyword>
<evidence type="ECO:0000256" key="9">
    <source>
        <dbReference type="SAM" id="SignalP"/>
    </source>
</evidence>
<dbReference type="GO" id="GO:0044483">
    <property type="term" value="P:venom-mediated perturbation of hemostasis"/>
    <property type="evidence" value="ECO:0007669"/>
    <property type="project" value="UniProtKB-ARBA"/>
</dbReference>
<dbReference type="Pfam" id="PF00014">
    <property type="entry name" value="Kunitz_BPTI"/>
    <property type="match status" value="3"/>
</dbReference>
<keyword evidence="9" id="KW-0732">Signal</keyword>
<evidence type="ECO:0000256" key="5">
    <source>
        <dbReference type="ARBA" id="ARBA00023157"/>
    </source>
</evidence>
<keyword evidence="3" id="KW-0722">Serine protease inhibitor</keyword>
<dbReference type="AlphaFoldDB" id="A0A6P7P1I4"/>
<sequence>MKKHWFGVAVLCFVVCSGLALECAWDESVNESQSLDPVALNALRLGDAVPGTPETCRSACCNRSDCDLVLVTFPQNQNPECVLVSCWFQNRDQCVLQPSNGNGSQDKVYRKKVDPGRRSAPDGAGETHVAPMLLVPSNAETRETNQTNQTNDSLCRQPVKVGACRAAFPRFFYNTTEQRCRSFIYGGCEGNGNNFDSQEACEETCSGVTGPVLDDPAPSGHPAKALRRAPVSASELCLAEPITGPCRAAIPRWFYNSKTGNCEQFVYGGCGGNKNNYLSQESCVATCTVSALPSAKEPSPGDKELCKADPEAGHCRAAFPRWFFNHRTGNCETFIYGGCGGNENNFNSRESCFATCTGSFDSQGEDRRRRRAAFFLFIALAAVAALLLVALITVSLRRRRLSRRSSVVSDKQELLPEDTHSSLESLSAPDGPKPDVA</sequence>
<dbReference type="CTD" id="10653"/>
<dbReference type="PROSITE" id="PS50279">
    <property type="entry name" value="BPTI_KUNITZ_2"/>
    <property type="match status" value="3"/>
</dbReference>
<dbReference type="GO" id="GO:0016020">
    <property type="term" value="C:membrane"/>
    <property type="evidence" value="ECO:0007669"/>
    <property type="project" value="UniProtKB-SubCell"/>
</dbReference>
<feature type="region of interest" description="Disordered" evidence="7">
    <location>
        <begin position="105"/>
        <end position="126"/>
    </location>
</feature>
<dbReference type="KEGG" id="bspl:114867571"/>
<dbReference type="InterPro" id="IPR013980">
    <property type="entry name" value="MANSC_dom"/>
</dbReference>
<dbReference type="RefSeq" id="XP_029026207.1">
    <property type="nucleotide sequence ID" value="XM_029170374.3"/>
</dbReference>
<protein>
    <submittedName>
        <fullName evidence="12">Kunitz-type protease inhibitor 2</fullName>
    </submittedName>
</protein>
<feature type="compositionally biased region" description="Basic and acidic residues" evidence="7">
    <location>
        <begin position="107"/>
        <end position="120"/>
    </location>
</feature>
<accession>A0A6P7P1I4</accession>
<dbReference type="InterPro" id="IPR002223">
    <property type="entry name" value="Kunitz_BPTI"/>
</dbReference>
<organism evidence="11 12">
    <name type="scientific">Betta splendens</name>
    <name type="common">Siamese fighting fish</name>
    <dbReference type="NCBI Taxonomy" id="158456"/>
    <lineage>
        <taxon>Eukaryota</taxon>
        <taxon>Metazoa</taxon>
        <taxon>Chordata</taxon>
        <taxon>Craniata</taxon>
        <taxon>Vertebrata</taxon>
        <taxon>Euteleostomi</taxon>
        <taxon>Actinopterygii</taxon>
        <taxon>Neopterygii</taxon>
        <taxon>Teleostei</taxon>
        <taxon>Neoteleostei</taxon>
        <taxon>Acanthomorphata</taxon>
        <taxon>Anabantaria</taxon>
        <taxon>Anabantiformes</taxon>
        <taxon>Anabantoidei</taxon>
        <taxon>Osphronemidae</taxon>
        <taxon>Betta</taxon>
    </lineage>
</organism>
<evidence type="ECO:0000256" key="2">
    <source>
        <dbReference type="ARBA" id="ARBA00022690"/>
    </source>
</evidence>
<dbReference type="Proteomes" id="UP000515150">
    <property type="component" value="Chromosome 13"/>
</dbReference>
<proteinExistence type="predicted"/>
<dbReference type="GeneID" id="114867571"/>
<dbReference type="CDD" id="cd00109">
    <property type="entry name" value="Kunitz-type"/>
    <property type="match status" value="1"/>
</dbReference>
<dbReference type="InterPro" id="IPR036880">
    <property type="entry name" value="Kunitz_BPTI_sf"/>
</dbReference>
<feature type="domain" description="BPTI/Kunitz inhibitor" evidence="10">
    <location>
        <begin position="306"/>
        <end position="356"/>
    </location>
</feature>
<evidence type="ECO:0000259" key="10">
    <source>
        <dbReference type="PROSITE" id="PS50279"/>
    </source>
</evidence>
<keyword evidence="8" id="KW-0812">Transmembrane</keyword>
<evidence type="ECO:0000256" key="3">
    <source>
        <dbReference type="ARBA" id="ARBA00022900"/>
    </source>
</evidence>
<keyword evidence="6" id="KW-0325">Glycoprotein</keyword>
<dbReference type="PANTHER" id="PTHR47247:SF1">
    <property type="entry name" value="KUNITZ-TYPE PROTEASE INHIBITOR 2"/>
    <property type="match status" value="1"/>
</dbReference>
<dbReference type="GO" id="GO:0004867">
    <property type="term" value="F:serine-type endopeptidase inhibitor activity"/>
    <property type="evidence" value="ECO:0007669"/>
    <property type="project" value="UniProtKB-KW"/>
</dbReference>
<name>A0A6P7P1I4_BETSP</name>
<evidence type="ECO:0000313" key="12">
    <source>
        <dbReference type="RefSeq" id="XP_029026207.1"/>
    </source>
</evidence>
<feature type="chain" id="PRO_5028125948" evidence="9">
    <location>
        <begin position="21"/>
        <end position="437"/>
    </location>
</feature>
<evidence type="ECO:0000256" key="7">
    <source>
        <dbReference type="SAM" id="MobiDB-lite"/>
    </source>
</evidence>
<evidence type="ECO:0000256" key="8">
    <source>
        <dbReference type="SAM" id="Phobius"/>
    </source>
</evidence>
<dbReference type="PANTHER" id="PTHR47247">
    <property type="entry name" value="KUNITZ-TYPE PROTEASE INHIBITOR 2"/>
    <property type="match status" value="1"/>
</dbReference>
<keyword evidence="5" id="KW-1015">Disulfide bond</keyword>
<keyword evidence="2 12" id="KW-0646">Protease inhibitor</keyword>
<reference evidence="12" key="1">
    <citation type="submission" date="2025-08" db="UniProtKB">
        <authorList>
            <consortium name="RefSeq"/>
        </authorList>
    </citation>
    <scope>IDENTIFICATION</scope>
</reference>
<dbReference type="PROSITE" id="PS00280">
    <property type="entry name" value="BPTI_KUNITZ_1"/>
    <property type="match status" value="2"/>
</dbReference>
<dbReference type="InterPro" id="IPR020901">
    <property type="entry name" value="Prtase_inh_Kunz-CS"/>
</dbReference>
<evidence type="ECO:0000256" key="6">
    <source>
        <dbReference type="ARBA" id="ARBA00023180"/>
    </source>
</evidence>
<dbReference type="Pfam" id="PF07502">
    <property type="entry name" value="MANEC"/>
    <property type="match status" value="1"/>
</dbReference>
<keyword evidence="8" id="KW-1133">Transmembrane helix</keyword>
<evidence type="ECO:0000256" key="4">
    <source>
        <dbReference type="ARBA" id="ARBA00023136"/>
    </source>
</evidence>
<feature type="domain" description="BPTI/Kunitz inhibitor" evidence="10">
    <location>
        <begin position="237"/>
        <end position="287"/>
    </location>
</feature>
<dbReference type="SMART" id="SM00131">
    <property type="entry name" value="KU"/>
    <property type="match status" value="3"/>
</dbReference>
<dbReference type="FunFam" id="4.10.410.10:FF:000004">
    <property type="entry name" value="Tissue factor pathway inhibitor"/>
    <property type="match status" value="1"/>
</dbReference>
<gene>
    <name evidence="12" type="primary">spint2</name>
</gene>
<dbReference type="OrthoDB" id="196393at2759"/>
<feature type="transmembrane region" description="Helical" evidence="8">
    <location>
        <begin position="372"/>
        <end position="396"/>
    </location>
</feature>
<feature type="region of interest" description="Disordered" evidence="7">
    <location>
        <begin position="409"/>
        <end position="437"/>
    </location>
</feature>
<dbReference type="FunFam" id="4.10.410.10:FF:000020">
    <property type="entry name" value="Collagen, type VI, alpha 3"/>
    <property type="match status" value="1"/>
</dbReference>
<evidence type="ECO:0000313" key="11">
    <source>
        <dbReference type="Proteomes" id="UP000515150"/>
    </source>
</evidence>
<dbReference type="SUPFAM" id="SSF57362">
    <property type="entry name" value="BPTI-like"/>
    <property type="match status" value="3"/>
</dbReference>
<evidence type="ECO:0000256" key="1">
    <source>
        <dbReference type="ARBA" id="ARBA00004370"/>
    </source>
</evidence>
<dbReference type="PRINTS" id="PR00759">
    <property type="entry name" value="BASICPTASE"/>
</dbReference>
<feature type="domain" description="BPTI/Kunitz inhibitor" evidence="10">
    <location>
        <begin position="155"/>
        <end position="205"/>
    </location>
</feature>
<dbReference type="Gene3D" id="4.10.410.10">
    <property type="entry name" value="Pancreatic trypsin inhibitor Kunitz domain"/>
    <property type="match status" value="3"/>
</dbReference>
<dbReference type="FunFam" id="4.10.410.10:FF:000021">
    <property type="entry name" value="Serine protease inhibitor, putative"/>
    <property type="match status" value="1"/>
</dbReference>
<feature type="compositionally biased region" description="Basic and acidic residues" evidence="7">
    <location>
        <begin position="410"/>
        <end position="421"/>
    </location>
</feature>
<feature type="signal peptide" evidence="9">
    <location>
        <begin position="1"/>
        <end position="20"/>
    </location>
</feature>
<comment type="subcellular location">
    <subcellularLocation>
        <location evidence="1">Membrane</location>
    </subcellularLocation>
</comment>
<dbReference type="InParanoid" id="A0A6P7P1I4"/>